<dbReference type="PANTHER" id="PTHR43737:SF1">
    <property type="entry name" value="DUF1501 DOMAIN-CONTAINING PROTEIN"/>
    <property type="match status" value="1"/>
</dbReference>
<feature type="signal peptide" evidence="2">
    <location>
        <begin position="1"/>
        <end position="32"/>
    </location>
</feature>
<name>A0A0S2KAD4_9GAMM</name>
<protein>
    <recommendedName>
        <fullName evidence="5">Tat pathway signal protein</fullName>
    </recommendedName>
</protein>
<dbReference type="InterPro" id="IPR006311">
    <property type="entry name" value="TAT_signal"/>
</dbReference>
<dbReference type="NCBIfam" id="TIGR01409">
    <property type="entry name" value="TAT_signal_seq"/>
    <property type="match status" value="1"/>
</dbReference>
<organism evidence="3 4">
    <name type="scientific">Pseudohongiella spirulinae</name>
    <dbReference type="NCBI Taxonomy" id="1249552"/>
    <lineage>
        <taxon>Bacteria</taxon>
        <taxon>Pseudomonadati</taxon>
        <taxon>Pseudomonadota</taxon>
        <taxon>Gammaproteobacteria</taxon>
        <taxon>Pseudomonadales</taxon>
        <taxon>Pseudohongiellaceae</taxon>
        <taxon>Pseudohongiella</taxon>
    </lineage>
</organism>
<dbReference type="InterPro" id="IPR010869">
    <property type="entry name" value="DUF1501"/>
</dbReference>
<dbReference type="EMBL" id="CP013189">
    <property type="protein sequence ID" value="ALO45313.1"/>
    <property type="molecule type" value="Genomic_DNA"/>
</dbReference>
<gene>
    <name evidence="3" type="ORF">PS2015_630</name>
</gene>
<reference evidence="3 4" key="1">
    <citation type="submission" date="2015-11" db="EMBL/GenBank/DDBJ databases">
        <authorList>
            <person name="Zhang Y."/>
            <person name="Guo Z."/>
        </authorList>
    </citation>
    <scope>NUCLEOTIDE SEQUENCE [LARGE SCALE GENOMIC DNA]</scope>
    <source>
        <strain evidence="3 4">KCTC 32221</strain>
    </source>
</reference>
<dbReference type="PANTHER" id="PTHR43737">
    <property type="entry name" value="BLL7424 PROTEIN"/>
    <property type="match status" value="1"/>
</dbReference>
<evidence type="ECO:0008006" key="5">
    <source>
        <dbReference type="Google" id="ProtNLM"/>
    </source>
</evidence>
<evidence type="ECO:0000256" key="2">
    <source>
        <dbReference type="SAM" id="SignalP"/>
    </source>
</evidence>
<proteinExistence type="predicted"/>
<dbReference type="RefSeq" id="WP_058020860.1">
    <property type="nucleotide sequence ID" value="NZ_CP013189.1"/>
</dbReference>
<dbReference type="PATRIC" id="fig|1249552.3.peg.635"/>
<sequence precursor="true">MSKHTQSMNRRQFMKTAAVLAGAGSLPGLSWASSTASGDNKLAVIILRGAMDGLSAVIPYGDPLLTSYRAALLPADNNLLKLDNYFALHPAFSGLFGLHQAGELGIVHAVASAYRERSHFDGQNVLESGLESPMSNPSGWLNRALQLQNQQQAMALGQSVPLILRGAASVGSWAPAVLPPINDDTLSRLQSLYMSDGFLGPRLQEALNARDIVGSGMGGSDGETGFSALIDAAASFLTAANGPNIVVLENDGWDTHANQGAEQGNLPRKFTELDTSLMQLKLGLGSTWQNTVVVVMTEFGRTVRVNGSLGTDHGTASVAFVAGGSMTRYTSGSAVIGPWPGLSESSLRDGRDLQPTNDLRQILATVLQSHMGFDGQLLRDVVFPGLPYS</sequence>
<dbReference type="InterPro" id="IPR019546">
    <property type="entry name" value="TAT_signal_bac_arc"/>
</dbReference>
<evidence type="ECO:0000313" key="4">
    <source>
        <dbReference type="Proteomes" id="UP000065641"/>
    </source>
</evidence>
<evidence type="ECO:0000313" key="3">
    <source>
        <dbReference type="EMBL" id="ALO45313.1"/>
    </source>
</evidence>
<accession>A0A0S2KAD4</accession>
<dbReference type="AlphaFoldDB" id="A0A0S2KAD4"/>
<dbReference type="OrthoDB" id="9779968at2"/>
<evidence type="ECO:0000256" key="1">
    <source>
        <dbReference type="ARBA" id="ARBA00022729"/>
    </source>
</evidence>
<dbReference type="Pfam" id="PF07394">
    <property type="entry name" value="DUF1501"/>
    <property type="match status" value="1"/>
</dbReference>
<feature type="chain" id="PRO_5006601331" description="Tat pathway signal protein" evidence="2">
    <location>
        <begin position="33"/>
        <end position="389"/>
    </location>
</feature>
<dbReference type="PROSITE" id="PS51318">
    <property type="entry name" value="TAT"/>
    <property type="match status" value="1"/>
</dbReference>
<keyword evidence="1 2" id="KW-0732">Signal</keyword>
<keyword evidence="4" id="KW-1185">Reference proteome</keyword>
<dbReference type="Proteomes" id="UP000065641">
    <property type="component" value="Chromosome"/>
</dbReference>
<dbReference type="STRING" id="1249552.PS2015_630"/>
<dbReference type="KEGG" id="pspi:PS2015_630"/>
<dbReference type="Pfam" id="PF10518">
    <property type="entry name" value="TAT_signal"/>
    <property type="match status" value="1"/>
</dbReference>